<geneLocation type="plasmid" evidence="1">
    <name>unnamed</name>
</geneLocation>
<sequence length="125" mass="14256">MLKKLREIVFKTLVENLGVSASMLSRIESDQPIAIELVGGEEIFIALNKENIQAFVEIPLRDRRVLALKSAKLIELLLSDEEVFMNTRKDKLVMFSEWRGNTANTERQLADKLVLFNKAVHCIKA</sequence>
<protein>
    <submittedName>
        <fullName evidence="1">Uncharacterized protein</fullName>
    </submittedName>
</protein>
<dbReference type="SUPFAM" id="SSF69635">
    <property type="entry name" value="Type III secretory system chaperone-like"/>
    <property type="match status" value="1"/>
</dbReference>
<reference evidence="1 2" key="1">
    <citation type="submission" date="2018-11" db="EMBL/GenBank/DDBJ databases">
        <title>Complete Genome Sequence of Vbrio mediterranei 117-T6: a Potential Pathogen Bacteria Isolated from the Conchocelis of Pyropia.</title>
        <authorList>
            <person name="Liu Q."/>
        </authorList>
    </citation>
    <scope>NUCLEOTIDE SEQUENCE [LARGE SCALE GENOMIC DNA]</scope>
    <source>
        <strain evidence="1 2">117-T6</strain>
        <plasmid evidence="1 2">unnamed</plasmid>
    </source>
</reference>
<name>A0A3G4VJU4_9VIBR</name>
<proteinExistence type="predicted"/>
<dbReference type="Gene3D" id="3.30.1460.10">
    <property type="match status" value="1"/>
</dbReference>
<organism evidence="1 2">
    <name type="scientific">Vibrio mediterranei</name>
    <dbReference type="NCBI Taxonomy" id="689"/>
    <lineage>
        <taxon>Bacteria</taxon>
        <taxon>Pseudomonadati</taxon>
        <taxon>Pseudomonadota</taxon>
        <taxon>Gammaproteobacteria</taxon>
        <taxon>Vibrionales</taxon>
        <taxon>Vibrionaceae</taxon>
        <taxon>Vibrio</taxon>
    </lineage>
</organism>
<evidence type="ECO:0000313" key="2">
    <source>
        <dbReference type="Proteomes" id="UP000279760"/>
    </source>
</evidence>
<dbReference type="Proteomes" id="UP000279760">
    <property type="component" value="Plasmid unnamed"/>
</dbReference>
<gene>
    <name evidence="1" type="ORF">ECB94_27670</name>
</gene>
<dbReference type="EMBL" id="CP033579">
    <property type="protein sequence ID" value="AYV25077.1"/>
    <property type="molecule type" value="Genomic_DNA"/>
</dbReference>
<evidence type="ECO:0000313" key="1">
    <source>
        <dbReference type="EMBL" id="AYV25077.1"/>
    </source>
</evidence>
<accession>A0A3G4VJU4</accession>
<dbReference type="AlphaFoldDB" id="A0A3G4VJU4"/>
<keyword evidence="1" id="KW-0614">Plasmid</keyword>